<dbReference type="EMBL" id="BOMS01000163">
    <property type="protein sequence ID" value="GIE73043.1"/>
    <property type="molecule type" value="Genomic_DNA"/>
</dbReference>
<evidence type="ECO:0000313" key="2">
    <source>
        <dbReference type="Proteomes" id="UP000624709"/>
    </source>
</evidence>
<keyword evidence="2" id="KW-1185">Reference proteome</keyword>
<gene>
    <name evidence="1" type="ORF">Apa02nite_091510</name>
</gene>
<evidence type="ECO:0000313" key="1">
    <source>
        <dbReference type="EMBL" id="GIE73043.1"/>
    </source>
</evidence>
<name>A0ABQ4BQU7_9ACTN</name>
<accession>A0ABQ4BQU7</accession>
<comment type="caution">
    <text evidence="1">The sequence shown here is derived from an EMBL/GenBank/DDBJ whole genome shotgun (WGS) entry which is preliminary data.</text>
</comment>
<dbReference type="Proteomes" id="UP000624709">
    <property type="component" value="Unassembled WGS sequence"/>
</dbReference>
<organism evidence="1 2">
    <name type="scientific">Actinoplanes palleronii</name>
    <dbReference type="NCBI Taxonomy" id="113570"/>
    <lineage>
        <taxon>Bacteria</taxon>
        <taxon>Bacillati</taxon>
        <taxon>Actinomycetota</taxon>
        <taxon>Actinomycetes</taxon>
        <taxon>Micromonosporales</taxon>
        <taxon>Micromonosporaceae</taxon>
        <taxon>Actinoplanes</taxon>
    </lineage>
</organism>
<dbReference type="RefSeq" id="WP_203830697.1">
    <property type="nucleotide sequence ID" value="NZ_BAAATY010000057.1"/>
</dbReference>
<proteinExistence type="predicted"/>
<sequence>MNDLRRGYVAWYRMDDGRLVLATLETGRAYDGAYLGVNAAATTRGSQEYRSLALPVEFTGRLLIGAGFTDIGRLHMGLRPAYGFARVWELRFDQGRLELAHDRTADLAVVRDRLADTDPGPAHGEEAKDWIRRSFSLSFDYSWPRSPQT</sequence>
<protein>
    <submittedName>
        <fullName evidence="1">Uncharacterized protein</fullName>
    </submittedName>
</protein>
<reference evidence="1 2" key="1">
    <citation type="submission" date="2021-01" db="EMBL/GenBank/DDBJ databases">
        <title>Whole genome shotgun sequence of Actinoplanes palleronii NBRC 14916.</title>
        <authorList>
            <person name="Komaki H."/>
            <person name="Tamura T."/>
        </authorList>
    </citation>
    <scope>NUCLEOTIDE SEQUENCE [LARGE SCALE GENOMIC DNA]</scope>
    <source>
        <strain evidence="1 2">NBRC 14916</strain>
    </source>
</reference>